<dbReference type="EMBL" id="VDFR01000044">
    <property type="protein sequence ID" value="TNC47575.1"/>
    <property type="molecule type" value="Genomic_DNA"/>
</dbReference>
<feature type="transmembrane region" description="Helical" evidence="9">
    <location>
        <begin position="31"/>
        <end position="51"/>
    </location>
</feature>
<evidence type="ECO:0000313" key="11">
    <source>
        <dbReference type="EMBL" id="TNC47575.1"/>
    </source>
</evidence>
<sequence>MSFLIPLPVVLALLGAGVCLALGQNARVQRVISFTTLSIIVAVAGVLLWAADRHGPQVVYVGGWPARMGIVLVADRLSALLLLVSAIVTLCVLAYSVGQGIIEFGRDTPLSVFYPTYLVLSAGVSNAFLSGDLFNLYVGFEVLLAASYVLITLGGTGPRVRAGTTYVVVSVLSSMVFLIAIAGVYAATGTVNMADLAVKLQEVPEGVRVVLQLMLLTAFSIKAAVFPLSAWLPDSYPTAPAPVTAVFAGLLTKVGVYAIMRVQTLLFPDSPLSDLLLWAALLTMFIGILGAVAQSDIKRMLSFTLVSHIGYMVFGVAVASDLGLAGAIFYIVHHITIQTTLFLVTGLIEIRGGSTSLEHLGGLAKAAPVLALMFFLPAMNLSGIPPFSGFLGKVALVQAGVDRAGWLTYLVVGVSIVTSLLTLYAIAKTWNRAFWRPRTEEPDELTESVPSSGTKSGAPWGDTVAVTSVRSLPRAMVVPTLTLVSLGTALTFVAGPLFGITERAAEELRDRTPYIETVLDDGSSPGAQTVDDPGADR</sequence>
<evidence type="ECO:0000313" key="12">
    <source>
        <dbReference type="EMBL" id="TNC50312.1"/>
    </source>
</evidence>
<dbReference type="NCBIfam" id="NF009308">
    <property type="entry name" value="PRK12665.1"/>
    <property type="match status" value="1"/>
</dbReference>
<keyword evidence="3" id="KW-1003">Cell membrane</keyword>
<evidence type="ECO:0000256" key="7">
    <source>
        <dbReference type="RuleBase" id="RU000320"/>
    </source>
</evidence>
<dbReference type="Pfam" id="PF00361">
    <property type="entry name" value="Proton_antipo_M"/>
    <property type="match status" value="1"/>
</dbReference>
<accession>A0A5C4MU20</accession>
<evidence type="ECO:0000313" key="13">
    <source>
        <dbReference type="Proteomes" id="UP000306740"/>
    </source>
</evidence>
<feature type="transmembrane region" description="Helical" evidence="9">
    <location>
        <begin position="360"/>
        <end position="384"/>
    </location>
</feature>
<dbReference type="EMBL" id="VDFR01000018">
    <property type="protein sequence ID" value="TNC50312.1"/>
    <property type="molecule type" value="Genomic_DNA"/>
</dbReference>
<dbReference type="InterPro" id="IPR050586">
    <property type="entry name" value="CPA3_Na-H_Antiporter_D"/>
</dbReference>
<comment type="subcellular location">
    <subcellularLocation>
        <location evidence="1">Cell membrane</location>
        <topology evidence="1">Multi-pass membrane protein</topology>
    </subcellularLocation>
    <subcellularLocation>
        <location evidence="7">Membrane</location>
        <topology evidence="7">Multi-pass membrane protein</topology>
    </subcellularLocation>
</comment>
<name>A0A5C4MU20_9ACTN</name>
<evidence type="ECO:0000256" key="8">
    <source>
        <dbReference type="SAM" id="MobiDB-lite"/>
    </source>
</evidence>
<feature type="region of interest" description="Disordered" evidence="8">
    <location>
        <begin position="440"/>
        <end position="460"/>
    </location>
</feature>
<keyword evidence="5 9" id="KW-1133">Transmembrane helix</keyword>
<feature type="transmembrane region" description="Helical" evidence="9">
    <location>
        <begin position="239"/>
        <end position="260"/>
    </location>
</feature>
<dbReference type="PANTHER" id="PTHR42703">
    <property type="entry name" value="NADH DEHYDROGENASE"/>
    <property type="match status" value="1"/>
</dbReference>
<evidence type="ECO:0000256" key="5">
    <source>
        <dbReference type="ARBA" id="ARBA00022989"/>
    </source>
</evidence>
<feature type="domain" description="NADH:quinone oxidoreductase/Mrp antiporter transmembrane" evidence="10">
    <location>
        <begin position="130"/>
        <end position="415"/>
    </location>
</feature>
<protein>
    <submittedName>
        <fullName evidence="11">Na+/H+ antiporter subunit D</fullName>
    </submittedName>
</protein>
<evidence type="ECO:0000256" key="1">
    <source>
        <dbReference type="ARBA" id="ARBA00004651"/>
    </source>
</evidence>
<feature type="transmembrane region" description="Helical" evidence="9">
    <location>
        <begin position="134"/>
        <end position="154"/>
    </location>
</feature>
<evidence type="ECO:0000256" key="6">
    <source>
        <dbReference type="ARBA" id="ARBA00023136"/>
    </source>
</evidence>
<feature type="region of interest" description="Disordered" evidence="8">
    <location>
        <begin position="517"/>
        <end position="537"/>
    </location>
</feature>
<feature type="transmembrane region" description="Helical" evidence="9">
    <location>
        <begin position="275"/>
        <end position="293"/>
    </location>
</feature>
<evidence type="ECO:0000259" key="10">
    <source>
        <dbReference type="Pfam" id="PF00361"/>
    </source>
</evidence>
<evidence type="ECO:0000256" key="3">
    <source>
        <dbReference type="ARBA" id="ARBA00022475"/>
    </source>
</evidence>
<dbReference type="PANTHER" id="PTHR42703:SF1">
    <property type="entry name" value="NA(+)_H(+) ANTIPORTER SUBUNIT D1"/>
    <property type="match status" value="1"/>
</dbReference>
<dbReference type="InterPro" id="IPR001750">
    <property type="entry name" value="ND/Mrp_TM"/>
</dbReference>
<dbReference type="PRINTS" id="PR01437">
    <property type="entry name" value="NUOXDRDTASE4"/>
</dbReference>
<comment type="caution">
    <text evidence="11">The sequence shown here is derived from an EMBL/GenBank/DDBJ whole genome shotgun (WGS) entry which is preliminary data.</text>
</comment>
<dbReference type="GO" id="GO:0042773">
    <property type="term" value="P:ATP synthesis coupled electron transport"/>
    <property type="evidence" value="ECO:0007669"/>
    <property type="project" value="InterPro"/>
</dbReference>
<gene>
    <name evidence="12" type="ORF">FHE65_04195</name>
    <name evidence="11" type="ORF">FHE65_09565</name>
</gene>
<feature type="transmembrane region" description="Helical" evidence="9">
    <location>
        <begin position="166"/>
        <end position="187"/>
    </location>
</feature>
<evidence type="ECO:0000256" key="9">
    <source>
        <dbReference type="SAM" id="Phobius"/>
    </source>
</evidence>
<dbReference type="GO" id="GO:0005886">
    <property type="term" value="C:plasma membrane"/>
    <property type="evidence" value="ECO:0007669"/>
    <property type="project" value="UniProtKB-SubCell"/>
</dbReference>
<dbReference type="GO" id="GO:0008137">
    <property type="term" value="F:NADH dehydrogenase (ubiquinone) activity"/>
    <property type="evidence" value="ECO:0007669"/>
    <property type="project" value="InterPro"/>
</dbReference>
<dbReference type="AlphaFoldDB" id="A0A5C4MU20"/>
<proteinExistence type="inferred from homology"/>
<feature type="transmembrane region" description="Helical" evidence="9">
    <location>
        <begin position="404"/>
        <end position="427"/>
    </location>
</feature>
<dbReference type="Proteomes" id="UP000306740">
    <property type="component" value="Unassembled WGS sequence"/>
</dbReference>
<feature type="transmembrane region" description="Helical" evidence="9">
    <location>
        <begin position="80"/>
        <end position="98"/>
    </location>
</feature>
<reference evidence="11 13" key="1">
    <citation type="submission" date="2019-05" db="EMBL/GenBank/DDBJ databases">
        <title>Mumia sp. nov., isolated from the intestinal contents of plateau pika (Ochotona curzoniae) in the Qinghai-Tibet plateau of China.</title>
        <authorList>
            <person name="Tian Z."/>
        </authorList>
    </citation>
    <scope>NUCLEOTIDE SEQUENCE [LARGE SCALE GENOMIC DNA]</scope>
    <source>
        <strain evidence="13">527</strain>
        <strain evidence="11">Z527</strain>
    </source>
</reference>
<comment type="similarity">
    <text evidence="2">Belongs to the CPA3 antiporters (TC 2.A.63) subunit D family.</text>
</comment>
<feature type="transmembrane region" description="Helical" evidence="9">
    <location>
        <begin position="110"/>
        <end position="128"/>
    </location>
</feature>
<feature type="transmembrane region" description="Helical" evidence="9">
    <location>
        <begin position="207"/>
        <end position="232"/>
    </location>
</feature>
<evidence type="ECO:0000256" key="4">
    <source>
        <dbReference type="ARBA" id="ARBA00022692"/>
    </source>
</evidence>
<keyword evidence="4 7" id="KW-0812">Transmembrane</keyword>
<evidence type="ECO:0000256" key="2">
    <source>
        <dbReference type="ARBA" id="ARBA00005346"/>
    </source>
</evidence>
<dbReference type="InterPro" id="IPR003918">
    <property type="entry name" value="NADH_UbQ_OxRdtase"/>
</dbReference>
<dbReference type="OrthoDB" id="9768329at2"/>
<keyword evidence="6 9" id="KW-0472">Membrane</keyword>
<organism evidence="11 13">
    <name type="scientific">Mumia zhuanghuii</name>
    <dbReference type="NCBI Taxonomy" id="2585211"/>
    <lineage>
        <taxon>Bacteria</taxon>
        <taxon>Bacillati</taxon>
        <taxon>Actinomycetota</taxon>
        <taxon>Actinomycetes</taxon>
        <taxon>Propionibacteriales</taxon>
        <taxon>Nocardioidaceae</taxon>
        <taxon>Mumia</taxon>
    </lineage>
</organism>